<evidence type="ECO:0000313" key="3">
    <source>
        <dbReference type="Proteomes" id="UP001353858"/>
    </source>
</evidence>
<dbReference type="AlphaFoldDB" id="A0AAN7PBP0"/>
<evidence type="ECO:0000256" key="1">
    <source>
        <dbReference type="SAM" id="SignalP"/>
    </source>
</evidence>
<name>A0AAN7PBP0_9COLE</name>
<comment type="caution">
    <text evidence="2">The sequence shown here is derived from an EMBL/GenBank/DDBJ whole genome shotgun (WGS) entry which is preliminary data.</text>
</comment>
<keyword evidence="1" id="KW-0732">Signal</keyword>
<feature type="chain" id="PRO_5043020270" evidence="1">
    <location>
        <begin position="20"/>
        <end position="682"/>
    </location>
</feature>
<organism evidence="2 3">
    <name type="scientific">Aquatica leii</name>
    <dbReference type="NCBI Taxonomy" id="1421715"/>
    <lineage>
        <taxon>Eukaryota</taxon>
        <taxon>Metazoa</taxon>
        <taxon>Ecdysozoa</taxon>
        <taxon>Arthropoda</taxon>
        <taxon>Hexapoda</taxon>
        <taxon>Insecta</taxon>
        <taxon>Pterygota</taxon>
        <taxon>Neoptera</taxon>
        <taxon>Endopterygota</taxon>
        <taxon>Coleoptera</taxon>
        <taxon>Polyphaga</taxon>
        <taxon>Elateriformia</taxon>
        <taxon>Elateroidea</taxon>
        <taxon>Lampyridae</taxon>
        <taxon>Luciolinae</taxon>
        <taxon>Aquatica</taxon>
    </lineage>
</organism>
<evidence type="ECO:0000313" key="2">
    <source>
        <dbReference type="EMBL" id="KAK4878736.1"/>
    </source>
</evidence>
<reference evidence="3" key="1">
    <citation type="submission" date="2023-01" db="EMBL/GenBank/DDBJ databases">
        <title>Key to firefly adult light organ development and bioluminescence: homeobox transcription factors regulate luciferase expression and transportation to peroxisome.</title>
        <authorList>
            <person name="Fu X."/>
        </authorList>
    </citation>
    <scope>NUCLEOTIDE SEQUENCE [LARGE SCALE GENOMIC DNA]</scope>
</reference>
<gene>
    <name evidence="2" type="ORF">RN001_011242</name>
</gene>
<dbReference type="EMBL" id="JARPUR010000004">
    <property type="protein sequence ID" value="KAK4878736.1"/>
    <property type="molecule type" value="Genomic_DNA"/>
</dbReference>
<protein>
    <submittedName>
        <fullName evidence="2">Uncharacterized protein</fullName>
    </submittedName>
</protein>
<feature type="signal peptide" evidence="1">
    <location>
        <begin position="1"/>
        <end position="19"/>
    </location>
</feature>
<sequence length="682" mass="84029">MAKLAVLVFAVLAFQAVSAERYETYGENKIAKYLDEAKEFSFFLRNDFPEQHLVFKTITSSFQRYAVMVEEMLNKLREESFIKYHDEDKSFKPVIRMLENFYTVLKKMSLYTEMTDKKSFIVDYENLLEYFNEMVHVTYTTLPEFRFTLKYLIVDFMTMINEIRSHFTYPTKTMELTPTTMLMKIREYTHESTKMMKEFTYPIQIKVALRRYVRYVREILYKMEAETFSEDKEFNAIMHSFINKLHAIVFPLMTHEEIDPEVFKTEIFNNFFEIVEVFEKMVHLMKTESMPYEVKAFVGKIFYYYYYTLEMIYSQMKFANKIGFFSPEYYTPEYYPKYGFGLYEKFFKKLYLTPFTYKTQTYSLFPVNKYPVQSYKTFSFEKPVFEQFESPKEFFVQFDILLKEFLVKFETMDVHMFKNYVHEFVQILDVVYEKLRPIHNEKVVEEFRVIIKQMKVYFEEMPIEELKTFFVVSLKMFNSEMYKLEKFEHYLPKDIFVMYTNFFYKMFKHPVKYAFFPEEKMYKDLLTQMHIFTSKIYEIKDFKSVPTMYMRNFITILEQVIDIMHKHIDYKYENKIMHEIFFNLKQMKMDLEQFLYYGGAMSYTYKTRFVQYIKYFTMAMEKMVLYEEFPMMKEVYMRYVNFLQKFYFEMNKYSIEYPVKTYSTMYESKTTMPYFFARYVKY</sequence>
<accession>A0AAN7PBP0</accession>
<keyword evidence="3" id="KW-1185">Reference proteome</keyword>
<proteinExistence type="predicted"/>
<dbReference type="Proteomes" id="UP001353858">
    <property type="component" value="Unassembled WGS sequence"/>
</dbReference>